<evidence type="ECO:0000313" key="1">
    <source>
        <dbReference type="EMBL" id="CAH1709888.1"/>
    </source>
</evidence>
<accession>A0A9P0NCF0</accession>
<sequence length="155" mass="17417">MRTFFCNLSSKCTRISTCRVYTNDIIIVIREHVHIMFIRTHTNTLGHLASAETGIADVRSQPAHTKTLMTNLHSARSLYLYYRYRYTAGIQHLPTHALSSPVRVVTSSFYNSKQVPPNIKDLLGIGFLTFPPPLSLPPAPPPVTIATTTTSRNRH</sequence>
<reference evidence="1" key="1">
    <citation type="submission" date="2022-02" db="EMBL/GenBank/DDBJ databases">
        <authorList>
            <person name="King R."/>
        </authorList>
    </citation>
    <scope>NUCLEOTIDE SEQUENCE</scope>
</reference>
<evidence type="ECO:0000313" key="2">
    <source>
        <dbReference type="Proteomes" id="UP001154329"/>
    </source>
</evidence>
<keyword evidence="2" id="KW-1185">Reference proteome</keyword>
<name>A0A9P0NCF0_APHGO</name>
<reference evidence="1" key="2">
    <citation type="submission" date="2022-10" db="EMBL/GenBank/DDBJ databases">
        <authorList>
            <consortium name="ENA_rothamsted_submissions"/>
            <consortium name="culmorum"/>
            <person name="King R."/>
        </authorList>
    </citation>
    <scope>NUCLEOTIDE SEQUENCE</scope>
</reference>
<dbReference type="EMBL" id="OU899034">
    <property type="protein sequence ID" value="CAH1709888.1"/>
    <property type="molecule type" value="Genomic_DNA"/>
</dbReference>
<proteinExistence type="predicted"/>
<dbReference type="AlphaFoldDB" id="A0A9P0NCF0"/>
<gene>
    <name evidence="1" type="ORF">APHIGO_LOCUS981</name>
</gene>
<organism evidence="1 2">
    <name type="scientific">Aphis gossypii</name>
    <name type="common">Cotton aphid</name>
    <dbReference type="NCBI Taxonomy" id="80765"/>
    <lineage>
        <taxon>Eukaryota</taxon>
        <taxon>Metazoa</taxon>
        <taxon>Ecdysozoa</taxon>
        <taxon>Arthropoda</taxon>
        <taxon>Hexapoda</taxon>
        <taxon>Insecta</taxon>
        <taxon>Pterygota</taxon>
        <taxon>Neoptera</taxon>
        <taxon>Paraneoptera</taxon>
        <taxon>Hemiptera</taxon>
        <taxon>Sternorrhyncha</taxon>
        <taxon>Aphidomorpha</taxon>
        <taxon>Aphidoidea</taxon>
        <taxon>Aphididae</taxon>
        <taxon>Aphidini</taxon>
        <taxon>Aphis</taxon>
        <taxon>Aphis</taxon>
    </lineage>
</organism>
<dbReference type="Proteomes" id="UP001154329">
    <property type="component" value="Chromosome 1"/>
</dbReference>
<protein>
    <submittedName>
        <fullName evidence="1">Uncharacterized protein</fullName>
    </submittedName>
</protein>